<dbReference type="Proteomes" id="UP001140091">
    <property type="component" value="Unassembled WGS sequence"/>
</dbReference>
<feature type="region of interest" description="Disordered" evidence="1">
    <location>
        <begin position="1"/>
        <end position="76"/>
    </location>
</feature>
<proteinExistence type="predicted"/>
<evidence type="ECO:0000313" key="3">
    <source>
        <dbReference type="Proteomes" id="UP001140091"/>
    </source>
</evidence>
<dbReference type="AlphaFoldDB" id="A0A9W8JK86"/>
<evidence type="ECO:0000256" key="1">
    <source>
        <dbReference type="SAM" id="MobiDB-lite"/>
    </source>
</evidence>
<comment type="caution">
    <text evidence="2">The sequence shown here is derived from an EMBL/GenBank/DDBJ whole genome shotgun (WGS) entry which is preliminary data.</text>
</comment>
<reference evidence="2" key="1">
    <citation type="submission" date="2022-06" db="EMBL/GenBank/DDBJ databases">
        <title>Genome Sequence of Candolleomyces eurysporus.</title>
        <authorList>
            <person name="Buettner E."/>
        </authorList>
    </citation>
    <scope>NUCLEOTIDE SEQUENCE</scope>
    <source>
        <strain evidence="2">VTCC 930004</strain>
    </source>
</reference>
<feature type="compositionally biased region" description="Low complexity" evidence="1">
    <location>
        <begin position="38"/>
        <end position="75"/>
    </location>
</feature>
<organism evidence="2 3">
    <name type="scientific">Candolleomyces eurysporus</name>
    <dbReference type="NCBI Taxonomy" id="2828524"/>
    <lineage>
        <taxon>Eukaryota</taxon>
        <taxon>Fungi</taxon>
        <taxon>Dikarya</taxon>
        <taxon>Basidiomycota</taxon>
        <taxon>Agaricomycotina</taxon>
        <taxon>Agaricomycetes</taxon>
        <taxon>Agaricomycetidae</taxon>
        <taxon>Agaricales</taxon>
        <taxon>Agaricineae</taxon>
        <taxon>Psathyrellaceae</taxon>
        <taxon>Candolleomyces</taxon>
    </lineage>
</organism>
<accession>A0A9W8JK86</accession>
<feature type="compositionally biased region" description="Low complexity" evidence="1">
    <location>
        <begin position="16"/>
        <end position="29"/>
    </location>
</feature>
<gene>
    <name evidence="2" type="ORF">H1R20_g867</name>
</gene>
<dbReference type="EMBL" id="JANBPK010000135">
    <property type="protein sequence ID" value="KAJ2936225.1"/>
    <property type="molecule type" value="Genomic_DNA"/>
</dbReference>
<protein>
    <submittedName>
        <fullName evidence="2">Uncharacterized protein</fullName>
    </submittedName>
</protein>
<keyword evidence="3" id="KW-1185">Reference proteome</keyword>
<name>A0A9W8JK86_9AGAR</name>
<feature type="non-terminal residue" evidence="2">
    <location>
        <position position="352"/>
    </location>
</feature>
<sequence length="352" mass="37553">MPDCDTPACPHPACPASPASPASPAFPASPASPPAPLTPSVSPALPISSESAPSASSALPTSSESAPSASSALPTFSDNPVAEAFQGLAVDGSEMLPYATITLERMPQDNLITRGLAESIVNVMARLTREDLEGLIFFPIEFTQGCLEDLQIALEMNGLQAAVHQDCGLPIPPPFCFQTESWNDADFMNQPGAEEIDNLYRMHEPFIKTAAASIPQHPPSTTSTAAPLEDRLEAGPSLLRARHCRSCICWLVPMEDLEHDLDFGPSDSALMSGSEDKDPMITAQDLTLTARDAVTPSLINPGLILMIDLINLVLQLTSPSASWSAHFVSQEQRVINQDSSQSIKPQINCEKE</sequence>
<evidence type="ECO:0000313" key="2">
    <source>
        <dbReference type="EMBL" id="KAJ2936225.1"/>
    </source>
</evidence>